<comment type="catalytic activity">
    <reaction evidence="12 13 15">
        <text>RNA(n) + ATP = RNA(n)-3'-adenine ribonucleotide + diphosphate</text>
        <dbReference type="Rhea" id="RHEA:11332"/>
        <dbReference type="Rhea" id="RHEA-COMP:14527"/>
        <dbReference type="Rhea" id="RHEA-COMP:17347"/>
        <dbReference type="ChEBI" id="CHEBI:30616"/>
        <dbReference type="ChEBI" id="CHEBI:33019"/>
        <dbReference type="ChEBI" id="CHEBI:140395"/>
        <dbReference type="ChEBI" id="CHEBI:173115"/>
        <dbReference type="EC" id="2.7.7.19"/>
    </reaction>
</comment>
<organismHost>
    <name type="scientific">Ovis aries</name>
    <name type="common">Sheep</name>
    <dbReference type="NCBI Taxonomy" id="9940"/>
</organismHost>
<dbReference type="GO" id="GO:0005524">
    <property type="term" value="F:ATP binding"/>
    <property type="evidence" value="ECO:0007669"/>
    <property type="project" value="UniProtKB-UniRule"/>
</dbReference>
<evidence type="ECO:0000256" key="13">
    <source>
        <dbReference type="PIRNR" id="PIRNR015693"/>
    </source>
</evidence>
<feature type="domain" description="Poxvirus poly(A) polymerase catalytic subunit N-terminal" evidence="18">
    <location>
        <begin position="4"/>
        <end position="105"/>
    </location>
</feature>
<feature type="active site" evidence="14">
    <location>
        <position position="193"/>
    </location>
</feature>
<dbReference type="GO" id="GO:0006397">
    <property type="term" value="P:mRNA processing"/>
    <property type="evidence" value="ECO:0007669"/>
    <property type="project" value="UniProtKB-UniRule"/>
</dbReference>
<dbReference type="EC" id="2.7.7.19" evidence="4 13"/>
<keyword evidence="6 13" id="KW-0507">mRNA processing</keyword>
<keyword evidence="10 13" id="KW-0804">Transcription</keyword>
<evidence type="ECO:0000256" key="7">
    <source>
        <dbReference type="ARBA" id="ARBA00022679"/>
    </source>
</evidence>
<evidence type="ECO:0000256" key="1">
    <source>
        <dbReference type="ARBA" id="ARBA00003054"/>
    </source>
</evidence>
<dbReference type="InterPro" id="IPR024398">
    <property type="entry name" value="Poxvirus_polyA_pol_cat_N"/>
</dbReference>
<dbReference type="InterPro" id="IPR004976">
    <property type="entry name" value="PolyA_pol_cat_Poxvir"/>
</dbReference>
<keyword evidence="9 13" id="KW-0067">ATP-binding</keyword>
<evidence type="ECO:0000256" key="5">
    <source>
        <dbReference type="ARBA" id="ARBA00017061"/>
    </source>
</evidence>
<feature type="domain" description="Poly(A) polymerase nucleotidyltransferase" evidence="16">
    <location>
        <begin position="121"/>
        <end position="268"/>
    </location>
</feature>
<evidence type="ECO:0000259" key="16">
    <source>
        <dbReference type="Pfam" id="PF03296"/>
    </source>
</evidence>
<feature type="domain" description="Poxvirus poly(A) polymerase catalytic subunit C-terminal" evidence="17">
    <location>
        <begin position="271"/>
        <end position="472"/>
    </location>
</feature>
<comment type="similarity">
    <text evidence="2 13 15">Belongs to the poxviridae poly(A) polymerase catalytic subunit family.</text>
</comment>
<evidence type="ECO:0000259" key="17">
    <source>
        <dbReference type="Pfam" id="PF12629"/>
    </source>
</evidence>
<dbReference type="Pfam" id="PF12630">
    <property type="entry name" value="Pox_polyA_pol_N"/>
    <property type="match status" value="1"/>
</dbReference>
<keyword evidence="7 13" id="KW-0808">Transferase</keyword>
<evidence type="ECO:0000256" key="4">
    <source>
        <dbReference type="ARBA" id="ARBA00012388"/>
    </source>
</evidence>
<dbReference type="Gene3D" id="1.20.1270.320">
    <property type="entry name" value="Poxvirus poly(A) polymerase, N domain"/>
    <property type="match status" value="1"/>
</dbReference>
<dbReference type="InterPro" id="IPR037265">
    <property type="entry name" value="PolyA_pol_cat_sf"/>
</dbReference>
<feature type="active site" evidence="14">
    <location>
        <position position="191"/>
    </location>
</feature>
<protein>
    <recommendedName>
        <fullName evidence="5 13">Poly(A) polymerase catalytic subunit</fullName>
        <ecNumber evidence="4 13">2.7.7.19</ecNumber>
    </recommendedName>
    <alternativeName>
        <fullName evidence="11 13">Poly(A) polymerase large subunit</fullName>
    </alternativeName>
</protein>
<dbReference type="InterPro" id="IPR024231">
    <property type="entry name" value="PolyA_pol_nucTrfase_Poxvir"/>
</dbReference>
<evidence type="ECO:0000256" key="15">
    <source>
        <dbReference type="RuleBase" id="RU004458"/>
    </source>
</evidence>
<dbReference type="GO" id="GO:1990817">
    <property type="term" value="F:poly(A) RNA polymerase activity"/>
    <property type="evidence" value="ECO:0007669"/>
    <property type="project" value="UniProtKB-UniRule"/>
</dbReference>
<comment type="subunit">
    <text evidence="3 13 15">Heterodimer of a large (catalytic) subunit and a small (regulatory) subunit.</text>
</comment>
<organismHost>
    <name type="scientific">Homo sapiens</name>
    <name type="common">Human</name>
    <dbReference type="NCBI Taxonomy" id="9606"/>
</organismHost>
<evidence type="ECO:0000256" key="14">
    <source>
        <dbReference type="PIRSR" id="PIRSR015693-50"/>
    </source>
</evidence>
<evidence type="ECO:0000256" key="2">
    <source>
        <dbReference type="ARBA" id="ARBA00006268"/>
    </source>
</evidence>
<evidence type="ECO:0000313" key="20">
    <source>
        <dbReference type="Proteomes" id="UP000693994"/>
    </source>
</evidence>
<evidence type="ECO:0000256" key="10">
    <source>
        <dbReference type="ARBA" id="ARBA00023163"/>
    </source>
</evidence>
<evidence type="ECO:0000256" key="11">
    <source>
        <dbReference type="ARBA" id="ARBA00029948"/>
    </source>
</evidence>
<gene>
    <name evidence="19" type="primary">ORFV018</name>
</gene>
<proteinExistence type="inferred from homology"/>
<name>A0A8E4ICA6_ORFV</name>
<dbReference type="InterPro" id="IPR038337">
    <property type="entry name" value="Poxvirus_polyA_pol_cat_N_sf"/>
</dbReference>
<dbReference type="EMBL" id="MN648219">
    <property type="protein sequence ID" value="QLI57656.1"/>
    <property type="molecule type" value="Genomic_DNA"/>
</dbReference>
<dbReference type="Gene3D" id="3.30.460.60">
    <property type="entry name" value="Poxvirus poly(A) polymerase, nucleotidyltransferase domain"/>
    <property type="match status" value="1"/>
</dbReference>
<evidence type="ECO:0000256" key="3">
    <source>
        <dbReference type="ARBA" id="ARBA00011405"/>
    </source>
</evidence>
<organismHost>
    <name type="scientific">Capra hircus</name>
    <name type="common">Goat</name>
    <dbReference type="NCBI Taxonomy" id="9925"/>
</organismHost>
<dbReference type="InterPro" id="IPR024397">
    <property type="entry name" value="Poxvirus_polyA_pol_cat_C"/>
</dbReference>
<dbReference type="Pfam" id="PF03296">
    <property type="entry name" value="Pox_polyA_pol"/>
    <property type="match status" value="1"/>
</dbReference>
<comment type="function">
    <text evidence="1 13 15">Polymerase that creates the 3'-poly(A) tail of mRNA's.</text>
</comment>
<dbReference type="CDD" id="cd20919">
    <property type="entry name" value="polyA_pol_Pox"/>
    <property type="match status" value="1"/>
</dbReference>
<dbReference type="SUPFAM" id="SSF160957">
    <property type="entry name" value="Poly(A) polymerase catalytic subunit-like"/>
    <property type="match status" value="1"/>
</dbReference>
<dbReference type="InterPro" id="IPR038419">
    <property type="entry name" value="PolyA_pol_nucTrfase_sf_Poxvir"/>
</dbReference>
<dbReference type="Proteomes" id="UP000693994">
    <property type="component" value="Segment"/>
</dbReference>
<evidence type="ECO:0000256" key="6">
    <source>
        <dbReference type="ARBA" id="ARBA00022664"/>
    </source>
</evidence>
<evidence type="ECO:0000259" key="18">
    <source>
        <dbReference type="Pfam" id="PF12630"/>
    </source>
</evidence>
<sequence length="472" mass="52895">MAPPVIEEYLGSRPSMERCVLLRAQRRNMSRVLNFDRKLFLSLVVKSRRRFFKKLGGSEKEIAARIEEYFSRQRRLEKLGQILTVLELQSVIVGEFTRTLGSLTTPTPAINAAVRRVDAARARALASRALDSYAVLPPPEEAAPMARHKHSDLVEVVKRLVKEHLRRHNKRCVCYGSYALHLLNPEIEYGDIDMVQTNARPFLINLAFLIYFVTGRQTVLLRVPYLKNYVVLQDEEGGHILDSFNVRQATLRALPTLLVDNIYVLHPFVQLMAMLKMFSQTDRVRDLASNFDKARARMETLLAFALEELGEATADGRTPLPCAFLPPEGGASRVLEADARALDCGFARAVVFLDEPALVQTLLDMGVQDDEIVDFESVSNSAFLVRDNTLFTYFSNTVLMDGDAVHDLSRRGVSAHIVMFLLLTRHPAAEGAVRSMLGSLVSDARPVTGVVERERKTGTHGVIDIAKNVITH</sequence>
<dbReference type="PIRSF" id="PIRSF015693">
    <property type="entry name" value="VAC-48L_nuct"/>
    <property type="match status" value="1"/>
</dbReference>
<reference evidence="19" key="1">
    <citation type="submission" date="2019-11" db="EMBL/GenBank/DDBJ databases">
        <authorList>
            <person name="Zhou Y."/>
            <person name="Cui S."/>
            <person name="Zhao K."/>
            <person name="He W."/>
            <person name="Gao F."/>
        </authorList>
    </citation>
    <scope>NUCLEOTIDE SEQUENCE</scope>
    <source>
        <strain evidence="19">CL18</strain>
    </source>
</reference>
<evidence type="ECO:0000256" key="12">
    <source>
        <dbReference type="ARBA" id="ARBA00048830"/>
    </source>
</evidence>
<evidence type="ECO:0000256" key="9">
    <source>
        <dbReference type="ARBA" id="ARBA00022840"/>
    </source>
</evidence>
<accession>A0A8E4ICA6</accession>
<evidence type="ECO:0000256" key="8">
    <source>
        <dbReference type="ARBA" id="ARBA00022741"/>
    </source>
</evidence>
<organism evidence="19 20">
    <name type="scientific">Orf virus</name>
    <name type="common">ORFV</name>
    <dbReference type="NCBI Taxonomy" id="10258"/>
    <lineage>
        <taxon>Viruses</taxon>
        <taxon>Varidnaviria</taxon>
        <taxon>Bamfordvirae</taxon>
        <taxon>Nucleocytoviricota</taxon>
        <taxon>Pokkesviricetes</taxon>
        <taxon>Chitovirales</taxon>
        <taxon>Poxviridae</taxon>
        <taxon>Chordopoxvirinae</taxon>
        <taxon>Parapoxvirus</taxon>
        <taxon>Parapoxvirus orf</taxon>
    </lineage>
</organism>
<evidence type="ECO:0000313" key="19">
    <source>
        <dbReference type="EMBL" id="QLI57656.1"/>
    </source>
</evidence>
<keyword evidence="8 13" id="KW-0547">Nucleotide-binding</keyword>
<dbReference type="Pfam" id="PF12629">
    <property type="entry name" value="Pox_polyA_pol_C"/>
    <property type="match status" value="1"/>
</dbReference>